<dbReference type="PANTHER" id="PTHR43179">
    <property type="entry name" value="RHAMNOSYLTRANSFERASE WBBL"/>
    <property type="match status" value="1"/>
</dbReference>
<keyword evidence="4" id="KW-0812">Transmembrane</keyword>
<reference evidence="6 7" key="1">
    <citation type="submission" date="2020-04" db="EMBL/GenBank/DDBJ databases">
        <authorList>
            <person name="De Canck E."/>
        </authorList>
    </citation>
    <scope>NUCLEOTIDE SEQUENCE [LARGE SCALE GENOMIC DNA]</scope>
    <source>
        <strain evidence="6 7">LMG 6000</strain>
    </source>
</reference>
<dbReference type="GO" id="GO:0016757">
    <property type="term" value="F:glycosyltransferase activity"/>
    <property type="evidence" value="ECO:0007669"/>
    <property type="project" value="UniProtKB-KW"/>
</dbReference>
<organism evidence="6 7">
    <name type="scientific">Achromobacter insolitus</name>
    <dbReference type="NCBI Taxonomy" id="217204"/>
    <lineage>
        <taxon>Bacteria</taxon>
        <taxon>Pseudomonadati</taxon>
        <taxon>Pseudomonadota</taxon>
        <taxon>Betaproteobacteria</taxon>
        <taxon>Burkholderiales</taxon>
        <taxon>Alcaligenaceae</taxon>
        <taxon>Achromobacter</taxon>
    </lineage>
</organism>
<dbReference type="Proteomes" id="UP000494183">
    <property type="component" value="Unassembled WGS sequence"/>
</dbReference>
<dbReference type="SUPFAM" id="SSF53448">
    <property type="entry name" value="Nucleotide-diphospho-sugar transferases"/>
    <property type="match status" value="1"/>
</dbReference>
<evidence type="ECO:0000259" key="5">
    <source>
        <dbReference type="Pfam" id="PF00535"/>
    </source>
</evidence>
<sequence length="329" mass="36830">MNDLPAPLQVSVVVPTYRRPELLERCLQALARQQYPREDYEVLVCDDAVSAATRTRVGQLRQAWGNRPALRYLPVTETRGPAGARNLGWRSAKAEIIAFTDDDTVPEPDWLGHGVHALTPDIAAVTGTTVMPIPDPPNDYERDAAGLTRSEFITANCFVRRSALQAVGGFDPRYTMAWREDSDLHFALLDSGRAIKREPLARVLHPVRQVRFAAGLGMQKKVMFDMLLRRKYPMLYRRRIQSTAWPFYLAVTAALVAAVLLAAAGHAYAALVAATVWIALSVRFFLRRLRGTRRSARDVADLAVTSACIPLLSIWWRSVGLLRFARIRP</sequence>
<dbReference type="PANTHER" id="PTHR43179:SF12">
    <property type="entry name" value="GALACTOFURANOSYLTRANSFERASE GLFT2"/>
    <property type="match status" value="1"/>
</dbReference>
<keyword evidence="3" id="KW-0808">Transferase</keyword>
<name>A0A6S7FCJ7_9BURK</name>
<feature type="domain" description="Glycosyltransferase 2-like" evidence="5">
    <location>
        <begin position="11"/>
        <end position="144"/>
    </location>
</feature>
<keyword evidence="4" id="KW-1133">Transmembrane helix</keyword>
<keyword evidence="2" id="KW-0328">Glycosyltransferase</keyword>
<evidence type="ECO:0000313" key="7">
    <source>
        <dbReference type="Proteomes" id="UP000494183"/>
    </source>
</evidence>
<dbReference type="CDD" id="cd00761">
    <property type="entry name" value="Glyco_tranf_GTA_type"/>
    <property type="match status" value="1"/>
</dbReference>
<keyword evidence="7" id="KW-1185">Reference proteome</keyword>
<feature type="transmembrane region" description="Helical" evidence="4">
    <location>
        <begin position="244"/>
        <end position="262"/>
    </location>
</feature>
<comment type="similarity">
    <text evidence="1">Belongs to the glycosyltransferase 2 family.</text>
</comment>
<dbReference type="InterPro" id="IPR001173">
    <property type="entry name" value="Glyco_trans_2-like"/>
</dbReference>
<dbReference type="Pfam" id="PF00535">
    <property type="entry name" value="Glycos_transf_2"/>
    <property type="match status" value="1"/>
</dbReference>
<evidence type="ECO:0000256" key="1">
    <source>
        <dbReference type="ARBA" id="ARBA00006739"/>
    </source>
</evidence>
<evidence type="ECO:0000313" key="6">
    <source>
        <dbReference type="EMBL" id="CAB3933988.1"/>
    </source>
</evidence>
<evidence type="ECO:0000256" key="2">
    <source>
        <dbReference type="ARBA" id="ARBA00022676"/>
    </source>
</evidence>
<keyword evidence="4" id="KW-0472">Membrane</keyword>
<gene>
    <name evidence="6" type="ORF">LMG6000_03516</name>
</gene>
<dbReference type="Gene3D" id="3.90.550.10">
    <property type="entry name" value="Spore Coat Polysaccharide Biosynthesis Protein SpsA, Chain A"/>
    <property type="match status" value="1"/>
</dbReference>
<dbReference type="EMBL" id="CADILH010000005">
    <property type="protein sequence ID" value="CAB3933988.1"/>
    <property type="molecule type" value="Genomic_DNA"/>
</dbReference>
<dbReference type="AlphaFoldDB" id="A0A6S7FCJ7"/>
<dbReference type="InterPro" id="IPR029044">
    <property type="entry name" value="Nucleotide-diphossugar_trans"/>
</dbReference>
<feature type="transmembrane region" description="Helical" evidence="4">
    <location>
        <begin position="268"/>
        <end position="286"/>
    </location>
</feature>
<proteinExistence type="inferred from homology"/>
<protein>
    <recommendedName>
        <fullName evidence="5">Glycosyltransferase 2-like domain-containing protein</fullName>
    </recommendedName>
</protein>
<evidence type="ECO:0000256" key="4">
    <source>
        <dbReference type="SAM" id="Phobius"/>
    </source>
</evidence>
<evidence type="ECO:0000256" key="3">
    <source>
        <dbReference type="ARBA" id="ARBA00022679"/>
    </source>
</evidence>
<accession>A0A6S7FCJ7</accession>
<dbReference type="RefSeq" id="WP_175201400.1">
    <property type="nucleotide sequence ID" value="NZ_CADILH010000005.1"/>
</dbReference>